<accession>A0AAV9U5P9</accession>
<feature type="compositionally biased region" description="Basic residues" evidence="1">
    <location>
        <begin position="1"/>
        <end position="18"/>
    </location>
</feature>
<evidence type="ECO:0000256" key="1">
    <source>
        <dbReference type="SAM" id="MobiDB-lite"/>
    </source>
</evidence>
<comment type="caution">
    <text evidence="2">The sequence shown here is derived from an EMBL/GenBank/DDBJ whole genome shotgun (WGS) entry which is preliminary data.</text>
</comment>
<proteinExistence type="predicted"/>
<dbReference type="InterPro" id="IPR009003">
    <property type="entry name" value="Peptidase_S1_PA"/>
</dbReference>
<dbReference type="AlphaFoldDB" id="A0AAV9U5P9"/>
<evidence type="ECO:0000313" key="2">
    <source>
        <dbReference type="EMBL" id="KAK6336289.1"/>
    </source>
</evidence>
<dbReference type="EMBL" id="JAVHNQ010000011">
    <property type="protein sequence ID" value="KAK6336289.1"/>
    <property type="molecule type" value="Genomic_DNA"/>
</dbReference>
<reference evidence="2 3" key="1">
    <citation type="submission" date="2019-10" db="EMBL/GenBank/DDBJ databases">
        <authorList>
            <person name="Palmer J.M."/>
        </authorList>
    </citation>
    <scope>NUCLEOTIDE SEQUENCE [LARGE SCALE GENOMIC DNA]</scope>
    <source>
        <strain evidence="2 3">TWF696</strain>
    </source>
</reference>
<feature type="region of interest" description="Disordered" evidence="1">
    <location>
        <begin position="1"/>
        <end position="22"/>
    </location>
</feature>
<dbReference type="SUPFAM" id="SSF50494">
    <property type="entry name" value="Trypsin-like serine proteases"/>
    <property type="match status" value="1"/>
</dbReference>
<keyword evidence="3" id="KW-1185">Reference proteome</keyword>
<evidence type="ECO:0000313" key="3">
    <source>
        <dbReference type="Proteomes" id="UP001375240"/>
    </source>
</evidence>
<organism evidence="2 3">
    <name type="scientific">Orbilia brochopaga</name>
    <dbReference type="NCBI Taxonomy" id="3140254"/>
    <lineage>
        <taxon>Eukaryota</taxon>
        <taxon>Fungi</taxon>
        <taxon>Dikarya</taxon>
        <taxon>Ascomycota</taxon>
        <taxon>Pezizomycotina</taxon>
        <taxon>Orbiliomycetes</taxon>
        <taxon>Orbiliales</taxon>
        <taxon>Orbiliaceae</taxon>
        <taxon>Orbilia</taxon>
    </lineage>
</organism>
<protein>
    <submittedName>
        <fullName evidence="2">Uncharacterized protein</fullName>
    </submittedName>
</protein>
<name>A0AAV9U5P9_9PEZI</name>
<sequence length="562" mass="62607">MSRQHRKSYRGQPSRRHPPYLQDLETRSVLGHRVNLCRASRHSSAPGLRTFPYSSAPEISEHGVDEDRECDKFPQLPELELEELDFPDEPFGNLSLDDIFGPEAGTDLRNVRLQGNLSEYQTIRADSPAAILFNSAVDDIFAWLSQSGASMFSFTLVHSYELRIPVVVVFSMCFESLPPNCPVELPVELIRSTTVGFDPGRYGTCDQQPWNPWYNEKVQPGASIGCDTSGSFGGYLRSQDGRIFGLTAGHVAREFLTNAKSIRKGVKLSSPSAFDAALGKYDAERWLVGYEANYVLTLQYSKLALRDAKRKPENTESQRILKGWGEKLRAVMRGYKTIAAYRKDSEKGARKFAETVTGIVDLTRYSDGNVTKRNWHYSEDWGLLQPEADRIGHNALAFSDRSVRLETFGSIAPGMLVVKKGRSTGTTFGRVNGVQLHMKSETSRDPIAEWIALPLKPDEVDEPKSTMLFGGFCMRDELDRPLLSDLFAYIGDSGSFVVAVETGQVVGMVLGGIPNTQPSVCIVTPFTTIIQSMNERLSRYNIQFEADCLVLKAPEAGREQGQ</sequence>
<gene>
    <name evidence="2" type="ORF">TWF696_001851</name>
</gene>
<dbReference type="Proteomes" id="UP001375240">
    <property type="component" value="Unassembled WGS sequence"/>
</dbReference>